<dbReference type="SUPFAM" id="SSF47473">
    <property type="entry name" value="EF-hand"/>
    <property type="match status" value="1"/>
</dbReference>
<dbReference type="Gene3D" id="1.10.238.10">
    <property type="entry name" value="EF-hand"/>
    <property type="match status" value="2"/>
</dbReference>
<reference evidence="15" key="2">
    <citation type="submission" date="2025-08" db="UniProtKB">
        <authorList>
            <consortium name="Ensembl"/>
        </authorList>
    </citation>
    <scope>IDENTIFICATION</scope>
</reference>
<feature type="domain" description="EF-hand" evidence="14">
    <location>
        <begin position="126"/>
        <end position="161"/>
    </location>
</feature>
<comment type="subcellular location">
    <subcellularLocation>
        <location evidence="1">Mitochondrion inner membrane</location>
        <topology evidence="1">Multi-pass membrane protein</topology>
    </subcellularLocation>
</comment>
<evidence type="ECO:0000256" key="8">
    <source>
        <dbReference type="ARBA" id="ARBA00022837"/>
    </source>
</evidence>
<dbReference type="OrthoDB" id="270584at2759"/>
<dbReference type="RefSeq" id="XP_018609322.2">
    <property type="nucleotide sequence ID" value="XM_018753806.2"/>
</dbReference>
<keyword evidence="16" id="KW-1185">Reference proteome</keyword>
<dbReference type="Pfam" id="PF13499">
    <property type="entry name" value="EF-hand_7"/>
    <property type="match status" value="2"/>
</dbReference>
<dbReference type="Gene3D" id="1.50.40.10">
    <property type="entry name" value="Mitochondrial carrier domain"/>
    <property type="match status" value="1"/>
</dbReference>
<keyword evidence="10" id="KW-0496">Mitochondrion</keyword>
<dbReference type="PANTHER" id="PTHR24089">
    <property type="entry name" value="SOLUTE CARRIER FAMILY 25"/>
    <property type="match status" value="1"/>
</dbReference>
<dbReference type="GeneID" id="108935303"/>
<dbReference type="GO" id="GO:0055085">
    <property type="term" value="P:transmembrane transport"/>
    <property type="evidence" value="ECO:0007669"/>
    <property type="project" value="InterPro"/>
</dbReference>
<name>A0A8C9TC53_SCLFO</name>
<feature type="repeat" description="Solcar" evidence="12">
    <location>
        <begin position="290"/>
        <end position="375"/>
    </location>
</feature>
<dbReference type="InterPro" id="IPR002048">
    <property type="entry name" value="EF_hand_dom"/>
</dbReference>
<evidence type="ECO:0000256" key="10">
    <source>
        <dbReference type="ARBA" id="ARBA00023128"/>
    </source>
</evidence>
<evidence type="ECO:0000313" key="16">
    <source>
        <dbReference type="Proteomes" id="UP000694397"/>
    </source>
</evidence>
<dbReference type="Proteomes" id="UP000694397">
    <property type="component" value="Chromosome 9"/>
</dbReference>
<protein>
    <submittedName>
        <fullName evidence="15">Solute carrier family 25 member 24</fullName>
    </submittedName>
</protein>
<feature type="repeat" description="Solcar" evidence="12">
    <location>
        <begin position="196"/>
        <end position="282"/>
    </location>
</feature>
<dbReference type="PRINTS" id="PR00926">
    <property type="entry name" value="MITOCARRIER"/>
</dbReference>
<keyword evidence="7" id="KW-0999">Mitochondrion inner membrane</keyword>
<organism evidence="15 16">
    <name type="scientific">Scleropages formosus</name>
    <name type="common">Asian bonytongue</name>
    <name type="synonym">Osteoglossum formosum</name>
    <dbReference type="NCBI Taxonomy" id="113540"/>
    <lineage>
        <taxon>Eukaryota</taxon>
        <taxon>Metazoa</taxon>
        <taxon>Chordata</taxon>
        <taxon>Craniata</taxon>
        <taxon>Vertebrata</taxon>
        <taxon>Euteleostomi</taxon>
        <taxon>Actinopterygii</taxon>
        <taxon>Neopterygii</taxon>
        <taxon>Teleostei</taxon>
        <taxon>Osteoglossocephala</taxon>
        <taxon>Osteoglossomorpha</taxon>
        <taxon>Osteoglossiformes</taxon>
        <taxon>Osteoglossidae</taxon>
        <taxon>Scleropages</taxon>
    </lineage>
</organism>
<keyword evidence="5" id="KW-0479">Metal-binding</keyword>
<feature type="domain" description="EF-hand" evidence="14">
    <location>
        <begin position="90"/>
        <end position="125"/>
    </location>
</feature>
<dbReference type="PROSITE" id="PS00018">
    <property type="entry name" value="EF_HAND_1"/>
    <property type="match status" value="2"/>
</dbReference>
<dbReference type="InterPro" id="IPR002067">
    <property type="entry name" value="MCP"/>
</dbReference>
<evidence type="ECO:0000256" key="4">
    <source>
        <dbReference type="ARBA" id="ARBA00022692"/>
    </source>
</evidence>
<sequence length="480" mass="53126">MYNIIYKAIRNAAFGEARCANSEPEAPNSYEELFEKLDVNRDGKVDIAELRAGLAAMGIAFGSVEKIVSSGDTDKDEGLSFAEFSKYLKEHEKKLRLTFKSLDKNNDGTIDSMEIKQSLADLGVNITQEEAEKILKSIDVDGTMTVDWNEWQQHFLFNPVDNLQDIIRYWKHSTVLDIGDSLTIPDEFTEEEKTTGLWWKQLMSGAVAGAVSRTGTAPLDRMKVFMQVHASKSNKISLVGGFKQMIKEGGVTSLWRGNGVNVIKIAPETAIKFMAYEQYKKFLSAEGGKVQTHERFIAGSLAGATAQTAIYPMEVMKTRLTLRKTGQYSGMFDCAKKILKKEGIKAFYKGYIPNILGIIPYAGIDLAVYESLKNAWLSNYAKDTANPGVIVLLGCGTISSTCGQLASYPLALIRTRMQAQASLEGSEQLSMSRLAKKIVEKDGIFGLYRGILPNFMKVIPAVSISYVVYEYMKTGLGISK</sequence>
<evidence type="ECO:0000256" key="2">
    <source>
        <dbReference type="ARBA" id="ARBA00006375"/>
    </source>
</evidence>
<evidence type="ECO:0000256" key="7">
    <source>
        <dbReference type="ARBA" id="ARBA00022792"/>
    </source>
</evidence>
<feature type="domain" description="EF-hand" evidence="14">
    <location>
        <begin position="25"/>
        <end position="60"/>
    </location>
</feature>
<evidence type="ECO:0000259" key="14">
    <source>
        <dbReference type="PROSITE" id="PS50222"/>
    </source>
</evidence>
<dbReference type="PROSITE" id="PS50920">
    <property type="entry name" value="SOLCAR"/>
    <property type="match status" value="3"/>
</dbReference>
<dbReference type="InterPro" id="IPR023395">
    <property type="entry name" value="MCP_dom_sf"/>
</dbReference>
<evidence type="ECO:0000256" key="9">
    <source>
        <dbReference type="ARBA" id="ARBA00022989"/>
    </source>
</evidence>
<evidence type="ECO:0000256" key="6">
    <source>
        <dbReference type="ARBA" id="ARBA00022737"/>
    </source>
</evidence>
<dbReference type="PROSITE" id="PS50222">
    <property type="entry name" value="EF_HAND_2"/>
    <property type="match status" value="3"/>
</dbReference>
<reference evidence="15" key="3">
    <citation type="submission" date="2025-09" db="UniProtKB">
        <authorList>
            <consortium name="Ensembl"/>
        </authorList>
    </citation>
    <scope>IDENTIFICATION</scope>
</reference>
<keyword evidence="4 12" id="KW-0812">Transmembrane</keyword>
<proteinExistence type="inferred from homology"/>
<accession>A0A8C9TC53</accession>
<evidence type="ECO:0000256" key="11">
    <source>
        <dbReference type="ARBA" id="ARBA00023136"/>
    </source>
</evidence>
<dbReference type="Pfam" id="PF00153">
    <property type="entry name" value="Mito_carr"/>
    <property type="match status" value="3"/>
</dbReference>
<keyword evidence="11 12" id="KW-0472">Membrane</keyword>
<comment type="similarity">
    <text evidence="2 13">Belongs to the mitochondrial carrier (TC 2.A.29) family.</text>
</comment>
<evidence type="ECO:0000256" key="12">
    <source>
        <dbReference type="PROSITE-ProRule" id="PRU00282"/>
    </source>
</evidence>
<dbReference type="InterPro" id="IPR011992">
    <property type="entry name" value="EF-hand-dom_pair"/>
</dbReference>
<dbReference type="KEGG" id="sfm:108935303"/>
<dbReference type="SUPFAM" id="SSF103506">
    <property type="entry name" value="Mitochondrial carrier"/>
    <property type="match status" value="1"/>
</dbReference>
<evidence type="ECO:0000256" key="3">
    <source>
        <dbReference type="ARBA" id="ARBA00022448"/>
    </source>
</evidence>
<dbReference type="CTD" id="29957"/>
<dbReference type="SMART" id="SM00054">
    <property type="entry name" value="EFh"/>
    <property type="match status" value="3"/>
</dbReference>
<dbReference type="PRINTS" id="PR00928">
    <property type="entry name" value="GRAVESDC"/>
</dbReference>
<evidence type="ECO:0000256" key="13">
    <source>
        <dbReference type="RuleBase" id="RU000488"/>
    </source>
</evidence>
<keyword evidence="3 13" id="KW-0813">Transport</keyword>
<gene>
    <name evidence="15" type="primary">slc25a24</name>
</gene>
<feature type="repeat" description="Solcar" evidence="12">
    <location>
        <begin position="387"/>
        <end position="475"/>
    </location>
</feature>
<keyword evidence="9" id="KW-1133">Transmembrane helix</keyword>
<evidence type="ECO:0000256" key="1">
    <source>
        <dbReference type="ARBA" id="ARBA00004448"/>
    </source>
</evidence>
<dbReference type="Ensembl" id="ENSSFOT00015080092.1">
    <property type="protein sequence ID" value="ENSSFOP00015050032.1"/>
    <property type="gene ID" value="ENSSFOG00015004547.2"/>
</dbReference>
<dbReference type="FunFam" id="1.50.40.10:FF:000003">
    <property type="entry name" value="Putative calcium-binding mitochondrial carrier protein scamc-2"/>
    <property type="match status" value="1"/>
</dbReference>
<dbReference type="GO" id="GO:0005509">
    <property type="term" value="F:calcium ion binding"/>
    <property type="evidence" value="ECO:0007669"/>
    <property type="project" value="InterPro"/>
</dbReference>
<dbReference type="GO" id="GO:0005743">
    <property type="term" value="C:mitochondrial inner membrane"/>
    <property type="evidence" value="ECO:0007669"/>
    <property type="project" value="UniProtKB-SubCell"/>
</dbReference>
<evidence type="ECO:0000256" key="5">
    <source>
        <dbReference type="ARBA" id="ARBA00022723"/>
    </source>
</evidence>
<keyword evidence="8" id="KW-0106">Calcium</keyword>
<dbReference type="InterPro" id="IPR002167">
    <property type="entry name" value="GDC-like"/>
</dbReference>
<dbReference type="InterPro" id="IPR018247">
    <property type="entry name" value="EF_Hand_1_Ca_BS"/>
</dbReference>
<dbReference type="AlphaFoldDB" id="A0A8C9TC53"/>
<evidence type="ECO:0000313" key="15">
    <source>
        <dbReference type="Ensembl" id="ENSSFOP00015050032.1"/>
    </source>
</evidence>
<reference evidence="15 16" key="1">
    <citation type="submission" date="2019-04" db="EMBL/GenBank/DDBJ databases">
        <authorList>
            <consortium name="Wellcome Sanger Institute Data Sharing"/>
        </authorList>
    </citation>
    <scope>NUCLEOTIDE SEQUENCE [LARGE SCALE GENOMIC DNA]</scope>
</reference>
<dbReference type="GeneTree" id="ENSGT00940000164927"/>
<dbReference type="FunFam" id="1.10.238.10:FF:000028">
    <property type="entry name" value="Putative calcium-binding mitochondrial carrier protein scamc-2"/>
    <property type="match status" value="1"/>
</dbReference>
<dbReference type="InterPro" id="IPR018108">
    <property type="entry name" value="MCP_transmembrane"/>
</dbReference>
<keyword evidence="6" id="KW-0677">Repeat</keyword>